<comment type="similarity">
    <text evidence="1 8 9">Belongs to the peptidase S8 family.</text>
</comment>
<keyword evidence="5 11" id="KW-0732">Signal</keyword>
<dbReference type="Gene3D" id="2.60.40.10">
    <property type="entry name" value="Immunoglobulins"/>
    <property type="match status" value="1"/>
</dbReference>
<dbReference type="Pfam" id="PF02225">
    <property type="entry name" value="PA"/>
    <property type="match status" value="1"/>
</dbReference>
<dbReference type="InterPro" id="IPR000209">
    <property type="entry name" value="Peptidase_S8/S53_dom"/>
</dbReference>
<feature type="domain" description="SLH" evidence="12">
    <location>
        <begin position="1490"/>
        <end position="1553"/>
    </location>
</feature>
<dbReference type="Pfam" id="PF05922">
    <property type="entry name" value="Inhibitor_I9"/>
    <property type="match status" value="1"/>
</dbReference>
<dbReference type="PRINTS" id="PR00723">
    <property type="entry name" value="SUBTILISIN"/>
</dbReference>
<dbReference type="InterPro" id="IPR023827">
    <property type="entry name" value="Peptidase_S8_Asp-AS"/>
</dbReference>
<dbReference type="Pfam" id="PF02368">
    <property type="entry name" value="Big_2"/>
    <property type="match status" value="1"/>
</dbReference>
<dbReference type="InterPro" id="IPR001119">
    <property type="entry name" value="SLH_dom"/>
</dbReference>
<dbReference type="Pfam" id="PF00082">
    <property type="entry name" value="Peptidase_S8"/>
    <property type="match status" value="1"/>
</dbReference>
<evidence type="ECO:0000259" key="12">
    <source>
        <dbReference type="PROSITE" id="PS51272"/>
    </source>
</evidence>
<gene>
    <name evidence="13" type="ORF">ACFQ3W_01360</name>
</gene>
<evidence type="ECO:0000256" key="8">
    <source>
        <dbReference type="PROSITE-ProRule" id="PRU01240"/>
    </source>
</evidence>
<feature type="compositionally biased region" description="Gly residues" evidence="10">
    <location>
        <begin position="1253"/>
        <end position="1262"/>
    </location>
</feature>
<dbReference type="SUPFAM" id="SSF52743">
    <property type="entry name" value="Subtilisin-like"/>
    <property type="match status" value="1"/>
</dbReference>
<dbReference type="InterPro" id="IPR013783">
    <property type="entry name" value="Ig-like_fold"/>
</dbReference>
<feature type="region of interest" description="Disordered" evidence="10">
    <location>
        <begin position="63"/>
        <end position="105"/>
    </location>
</feature>
<dbReference type="SUPFAM" id="SSF52025">
    <property type="entry name" value="PA domain"/>
    <property type="match status" value="1"/>
</dbReference>
<evidence type="ECO:0000256" key="9">
    <source>
        <dbReference type="RuleBase" id="RU003355"/>
    </source>
</evidence>
<evidence type="ECO:0000256" key="4">
    <source>
        <dbReference type="ARBA" id="ARBA00022670"/>
    </source>
</evidence>
<dbReference type="InterPro" id="IPR023828">
    <property type="entry name" value="Peptidase_S8_Ser-AS"/>
</dbReference>
<dbReference type="InterPro" id="IPR036852">
    <property type="entry name" value="Peptidase_S8/S53_dom_sf"/>
</dbReference>
<reference evidence="14" key="1">
    <citation type="journal article" date="2019" name="Int. J. Syst. Evol. Microbiol.">
        <title>The Global Catalogue of Microorganisms (GCM) 10K type strain sequencing project: providing services to taxonomists for standard genome sequencing and annotation.</title>
        <authorList>
            <consortium name="The Broad Institute Genomics Platform"/>
            <consortium name="The Broad Institute Genome Sequencing Center for Infectious Disease"/>
            <person name="Wu L."/>
            <person name="Ma J."/>
        </authorList>
    </citation>
    <scope>NUCLEOTIDE SEQUENCE [LARGE SCALE GENOMIC DNA]</scope>
    <source>
        <strain evidence="14">CCUG 59189</strain>
    </source>
</reference>
<dbReference type="Gene3D" id="3.50.30.30">
    <property type="match status" value="1"/>
</dbReference>
<dbReference type="SMART" id="SM00635">
    <property type="entry name" value="BID_2"/>
    <property type="match status" value="1"/>
</dbReference>
<feature type="domain" description="SLH" evidence="12">
    <location>
        <begin position="1556"/>
        <end position="1614"/>
    </location>
</feature>
<dbReference type="PROSITE" id="PS00138">
    <property type="entry name" value="SUBTILASE_SER"/>
    <property type="match status" value="1"/>
</dbReference>
<dbReference type="EMBL" id="JBHTLM010000001">
    <property type="protein sequence ID" value="MFD1174955.1"/>
    <property type="molecule type" value="Genomic_DNA"/>
</dbReference>
<proteinExistence type="inferred from homology"/>
<feature type="signal peptide" evidence="11">
    <location>
        <begin position="1"/>
        <end position="28"/>
    </location>
</feature>
<evidence type="ECO:0000256" key="1">
    <source>
        <dbReference type="ARBA" id="ARBA00011073"/>
    </source>
</evidence>
<evidence type="ECO:0000256" key="10">
    <source>
        <dbReference type="SAM" id="MobiDB-lite"/>
    </source>
</evidence>
<sequence>MSSGSRKIIAGLLSFLLAFTLLLPAAGANDNATQESGGAKSIVSRLDQQVLSAKTLETAGEIDVQSKHHAAGSNSSKSPLTSEKPFTMEPQESSLSSESTPQSYVPLSDSTESISVIVELEKEPVKVFEANESKKRSINSITSHKQSLKLEQQSFKQQATSKLGVKISREYSEIFNGYSLTIAADRVNDLLQLPGVKAVYPNSTVYATADSQASDTPEDSVPFIGSRDLWNKGIKGQGIKVGVIDTGVAKDHPDLAGAIPSGDWGYDFVNDDSEPYETTKEDYYKAKEKDPTLPEVNDKGKPYWTSHGSHVSGIVGGRSVGAAGQPGVVGVAPETEIHAYKVLGPYGSGSTEDVIAGIEKAVTDGMDVINLSLGSEGNNQQSADSVAVNNAVKAGVIASVSSGNSGPAEATVGDPGTSELAITVGASKPPLVTPIMKVTEMDGEQFYTDSFDKSTGIETLTDSYPLVDVGLGKPADYAGKDLTGKIAFIKRGEISFADKAKNVMASGAAGAIVYNNAPEALESGTLGDAVVTIPIYALSGVYGEKIKAALSQKPLSVTFSKTIEQDIMGAFSSRGPAKPAYDIKPDISAPGISIRSSVPEYEGWYKAQNGTSMAAPHVAGAVALLKQYYPELEPYEIKALLMNNAKKLVDRNGNRYTHMDQGAGRIALDQVIQAKAIAMTEDTTSAVNGNMPTPYFTGSLSFGYVSIGSSAQRQVVVKGIDGQASKYSVTTKWFGETPLELSVSKNEVLVGAKGQDSFTVTVNVPAQAAGQRYEGELILTETGSGHVLSMPISVYAGEAPHVDIVTDLQVKPNAFSPNGDGSSDTSDITFKINEYTNYFSLDVYSLGGKWLGSIMEEIDGVKAGSYIIRGWKVSGLPDGGYLLVPWVGNSPVDSVPIENQLTKFIIDTEAPVSQLSNPAVSVAYGQGTISGQVTKDTLIDLLVSEKGLRISDVIGVAALVDANGDGNQEQVDGTIDDTGHFTINVPVAPGDNTYEVYVYDLAGNGLLTPAHTVNYKYTISSYVAPSVKPDKVRPNQPFTVDAAFSVTDEVYSAKFDLLYSKKLGNASVTPSPELSKHQAEGAPGKPLTVTETVYEQTADMTRHSYFISLNDTAGYKGSGSLATFSFAGAPMGQYSFEIANLVLLGRDGHEVPVDLKPSVQVDVREQPVLRAEPKALSLLEGASGKLTVSYTGEDGSKSDVTDAVYYTVKNPQIATVLKGVVTGKGAGSTSVEITYKNLTETVNVTVTKAVTPPGGGGGGSSSGGSSSTPTPKVTTPLSSGAVKTEIKKNEPTVVTLPNGFTLTIPAGAISPAEAVYVQVTPASEAEAKMLVSSLKLGLPNKTFGTYYDIAVLDKAGKVIENASLSQPGTASIPLEALAAGQTNGEKISLFKVGTGEKLTQHIGRLVANKVIAQVNSFSRYMYMAKDISFSDVTKANFPWAVNQIEVLASKDIITGTDANLFAPNTQVTRAEFISLLVWTLELKADKSETAKVKFSDVPAGSWYEEAVQIAAAKGLIGGYEGGKFAPNKPITRAEMAVVLSKALSASGGSQAATTTAASFADQSQIPAWAKEAIAKVTGLGTMQGRADNRFDPHEVTTRAEAAVVMYRIFKGTQK</sequence>
<keyword evidence="6 8" id="KW-0378">Hydrolase</keyword>
<comment type="caution">
    <text evidence="13">The sequence shown here is derived from an EMBL/GenBank/DDBJ whole genome shotgun (WGS) entry which is preliminary data.</text>
</comment>
<feature type="region of interest" description="Disordered" evidence="10">
    <location>
        <begin position="1248"/>
        <end position="1282"/>
    </location>
</feature>
<evidence type="ECO:0000256" key="11">
    <source>
        <dbReference type="SAM" id="SignalP"/>
    </source>
</evidence>
<dbReference type="CDD" id="cd02133">
    <property type="entry name" value="PA_C5a_like"/>
    <property type="match status" value="1"/>
</dbReference>
<dbReference type="InterPro" id="IPR010259">
    <property type="entry name" value="S8pro/Inhibitor_I9"/>
</dbReference>
<dbReference type="RefSeq" id="WP_379315838.1">
    <property type="nucleotide sequence ID" value="NZ_JBHTLM010000001.1"/>
</dbReference>
<name>A0ABW3RSS6_9BACL</name>
<feature type="chain" id="PRO_5046636465" evidence="11">
    <location>
        <begin position="29"/>
        <end position="1614"/>
    </location>
</feature>
<dbReference type="InterPro" id="IPR003343">
    <property type="entry name" value="Big_2"/>
</dbReference>
<dbReference type="InterPro" id="IPR034213">
    <property type="entry name" value="S8_Vpr-like"/>
</dbReference>
<evidence type="ECO:0000256" key="3">
    <source>
        <dbReference type="ARBA" id="ARBA00022525"/>
    </source>
</evidence>
<organism evidence="13 14">
    <name type="scientific">Paenibacillus puldeungensis</name>
    <dbReference type="NCBI Taxonomy" id="696536"/>
    <lineage>
        <taxon>Bacteria</taxon>
        <taxon>Bacillati</taxon>
        <taxon>Bacillota</taxon>
        <taxon>Bacilli</taxon>
        <taxon>Bacillales</taxon>
        <taxon>Paenibacillaceae</taxon>
        <taxon>Paenibacillus</taxon>
    </lineage>
</organism>
<keyword evidence="7 8" id="KW-0720">Serine protease</keyword>
<dbReference type="PROSITE" id="PS00136">
    <property type="entry name" value="SUBTILASE_ASP"/>
    <property type="match status" value="1"/>
</dbReference>
<protein>
    <submittedName>
        <fullName evidence="13">S8 family serine peptidase</fullName>
    </submittedName>
</protein>
<feature type="domain" description="SLH" evidence="12">
    <location>
        <begin position="1426"/>
        <end position="1489"/>
    </location>
</feature>
<feature type="active site" description="Charge relay system" evidence="8">
    <location>
        <position position="245"/>
    </location>
</feature>
<evidence type="ECO:0000256" key="7">
    <source>
        <dbReference type="ARBA" id="ARBA00022825"/>
    </source>
</evidence>
<keyword evidence="14" id="KW-1185">Reference proteome</keyword>
<dbReference type="Pfam" id="PF00395">
    <property type="entry name" value="SLH"/>
    <property type="match status" value="3"/>
</dbReference>
<dbReference type="PROSITE" id="PS51272">
    <property type="entry name" value="SLH"/>
    <property type="match status" value="3"/>
</dbReference>
<dbReference type="InterPro" id="IPR022398">
    <property type="entry name" value="Peptidase_S8_His-AS"/>
</dbReference>
<evidence type="ECO:0000256" key="6">
    <source>
        <dbReference type="ARBA" id="ARBA00022801"/>
    </source>
</evidence>
<dbReference type="Gene3D" id="3.40.50.200">
    <property type="entry name" value="Peptidase S8/S53 domain"/>
    <property type="match status" value="1"/>
</dbReference>
<keyword evidence="3" id="KW-0964">Secreted</keyword>
<dbReference type="PANTHER" id="PTHR43806:SF65">
    <property type="entry name" value="SERINE PROTEASE APRX"/>
    <property type="match status" value="1"/>
</dbReference>
<feature type="active site" description="Charge relay system" evidence="8">
    <location>
        <position position="307"/>
    </location>
</feature>
<dbReference type="InterPro" id="IPR050131">
    <property type="entry name" value="Peptidase_S8_subtilisin-like"/>
</dbReference>
<dbReference type="Proteomes" id="UP001597262">
    <property type="component" value="Unassembled WGS sequence"/>
</dbReference>
<dbReference type="InterPro" id="IPR015500">
    <property type="entry name" value="Peptidase_S8_subtilisin-rel"/>
</dbReference>
<evidence type="ECO:0000256" key="2">
    <source>
        <dbReference type="ARBA" id="ARBA00022512"/>
    </source>
</evidence>
<evidence type="ECO:0000256" key="5">
    <source>
        <dbReference type="ARBA" id="ARBA00022729"/>
    </source>
</evidence>
<feature type="active site" description="Charge relay system" evidence="8">
    <location>
        <position position="612"/>
    </location>
</feature>
<keyword evidence="4 8" id="KW-0645">Protease</keyword>
<dbReference type="CDD" id="cd07474">
    <property type="entry name" value="Peptidases_S8_subtilisin_Vpr-like"/>
    <property type="match status" value="1"/>
</dbReference>
<dbReference type="Gene3D" id="2.60.40.1080">
    <property type="match status" value="1"/>
</dbReference>
<dbReference type="PROSITE" id="PS51892">
    <property type="entry name" value="SUBTILASE"/>
    <property type="match status" value="1"/>
</dbReference>
<dbReference type="PROSITE" id="PS00137">
    <property type="entry name" value="SUBTILASE_HIS"/>
    <property type="match status" value="1"/>
</dbReference>
<dbReference type="InterPro" id="IPR003137">
    <property type="entry name" value="PA_domain"/>
</dbReference>
<feature type="compositionally biased region" description="Low complexity" evidence="10">
    <location>
        <begin position="1263"/>
        <end position="1279"/>
    </location>
</feature>
<feature type="compositionally biased region" description="Polar residues" evidence="10">
    <location>
        <begin position="72"/>
        <end position="81"/>
    </location>
</feature>
<dbReference type="PANTHER" id="PTHR43806">
    <property type="entry name" value="PEPTIDASE S8"/>
    <property type="match status" value="1"/>
</dbReference>
<accession>A0ABW3RSS6</accession>
<evidence type="ECO:0000313" key="14">
    <source>
        <dbReference type="Proteomes" id="UP001597262"/>
    </source>
</evidence>
<evidence type="ECO:0000313" key="13">
    <source>
        <dbReference type="EMBL" id="MFD1174955.1"/>
    </source>
</evidence>
<feature type="compositionally biased region" description="Low complexity" evidence="10">
    <location>
        <begin position="89"/>
        <end position="103"/>
    </location>
</feature>
<dbReference type="InterPro" id="IPR046450">
    <property type="entry name" value="PA_dom_sf"/>
</dbReference>
<keyword evidence="2" id="KW-0134">Cell wall</keyword>